<dbReference type="Gene3D" id="3.20.20.10">
    <property type="entry name" value="Alanine racemase"/>
    <property type="match status" value="1"/>
</dbReference>
<name>A0A1L3LSE7_9HYPH</name>
<dbReference type="HAMAP" id="MF_02087">
    <property type="entry name" value="PLP_homeostasis"/>
    <property type="match status" value="1"/>
</dbReference>
<reference evidence="6 8" key="1">
    <citation type="submission" date="2015-10" db="EMBL/GenBank/DDBJ databases">
        <title>Genomic differences between typical nodule nitrogen-fixing rhizobial strains and those coming from bean seeds.</title>
        <authorList>
            <person name="Peralta H."/>
            <person name="Aguilar-Vera A."/>
            <person name="Diaz R."/>
            <person name="Mora Y."/>
            <person name="Martinez-Batallar G."/>
            <person name="Salazar E."/>
            <person name="Vargas-Lagunas C."/>
            <person name="Encarnacion S."/>
            <person name="Girard L."/>
            <person name="Mora J."/>
        </authorList>
    </citation>
    <scope>NUCLEOTIDE SEQUENCE [LARGE SCALE GENOMIC DNA]</scope>
    <source>
        <strain evidence="6 8">CFNEI 73</strain>
    </source>
</reference>
<dbReference type="Proteomes" id="UP000182306">
    <property type="component" value="Chromosome"/>
</dbReference>
<dbReference type="PANTHER" id="PTHR10146:SF14">
    <property type="entry name" value="PYRIDOXAL PHOSPHATE HOMEOSTASIS PROTEIN"/>
    <property type="match status" value="1"/>
</dbReference>
<proteinExistence type="inferred from homology"/>
<keyword evidence="1 2" id="KW-0663">Pyridoxal phosphate</keyword>
<feature type="modified residue" description="N6-(pyridoxal phosphate)lysine" evidence="2 3">
    <location>
        <position position="35"/>
    </location>
</feature>
<dbReference type="STRING" id="194963.SAMCFNEI73_Ch3717"/>
<protein>
    <recommendedName>
        <fullName evidence="2">Pyridoxal phosphate homeostasis protein</fullName>
        <shortName evidence="2">PLP homeostasis protein</shortName>
    </recommendedName>
</protein>
<evidence type="ECO:0000256" key="4">
    <source>
        <dbReference type="RuleBase" id="RU004514"/>
    </source>
</evidence>
<comment type="similarity">
    <text evidence="2 4">Belongs to the pyridoxal phosphate-binding protein YggS/PROSC family.</text>
</comment>
<dbReference type="PANTHER" id="PTHR10146">
    <property type="entry name" value="PROLINE SYNTHETASE CO-TRANSCRIBED BACTERIAL HOMOLOG PROTEIN"/>
    <property type="match status" value="1"/>
</dbReference>
<evidence type="ECO:0000256" key="3">
    <source>
        <dbReference type="PIRSR" id="PIRSR004848-1"/>
    </source>
</evidence>
<dbReference type="RefSeq" id="WP_037390457.1">
    <property type="nucleotide sequence ID" value="NZ_CP013107.1"/>
</dbReference>
<sequence>MDVEERLDDVLSRIRVSEKAAKRAEGVVMLVAVSKTFDADIIRPVIAAGQRVFGENRVQEAQGKWPELKAETPDTELHLIGPLQSNKAADAVALFDVIETIDREKIARAVAAEMERQGRRPRLYVQVNTGLEPQKAGIAPEDTVAFVDFCRSQLGLEVEGLMCIPPADENPGPHFALLAKLADKCGLTRLSMGMSGDFETAVSFGATSVRVGSAIFGAR</sequence>
<dbReference type="GO" id="GO:0030170">
    <property type="term" value="F:pyridoxal phosphate binding"/>
    <property type="evidence" value="ECO:0007669"/>
    <property type="project" value="UniProtKB-UniRule"/>
</dbReference>
<comment type="function">
    <text evidence="2">Pyridoxal 5'-phosphate (PLP)-binding protein, which is involved in PLP homeostasis.</text>
</comment>
<dbReference type="KEGG" id="same:SAMCFNEI73_Ch3717"/>
<dbReference type="PIRSF" id="PIRSF004848">
    <property type="entry name" value="YBL036c_PLPDEIII"/>
    <property type="match status" value="1"/>
</dbReference>
<dbReference type="OrthoDB" id="9804072at2"/>
<evidence type="ECO:0000313" key="8">
    <source>
        <dbReference type="Proteomes" id="UP000182306"/>
    </source>
</evidence>
<dbReference type="AlphaFoldDB" id="A0A1L3LSE7"/>
<dbReference type="CDD" id="cd00635">
    <property type="entry name" value="PLPDE_III_YBL036c_like"/>
    <property type="match status" value="1"/>
</dbReference>
<evidence type="ECO:0000256" key="1">
    <source>
        <dbReference type="ARBA" id="ARBA00022898"/>
    </source>
</evidence>
<reference evidence="7 9" key="2">
    <citation type="submission" date="2019-03" db="EMBL/GenBank/DDBJ databases">
        <title>Genomic Encyclopedia of Type Strains, Phase IV (KMG-V): Genome sequencing to study the core and pangenomes of soil and plant-associated prokaryotes.</title>
        <authorList>
            <person name="Whitman W."/>
        </authorList>
    </citation>
    <scope>NUCLEOTIDE SEQUENCE [LARGE SCALE GENOMIC DNA]</scope>
    <source>
        <strain evidence="7 9">23C40</strain>
    </source>
</reference>
<gene>
    <name evidence="7" type="ORF">EV184_10526</name>
    <name evidence="6" type="ORF">SAMCFNEI73_Ch3717</name>
</gene>
<feature type="domain" description="Alanine racemase N-terminal" evidence="5">
    <location>
        <begin position="20"/>
        <end position="218"/>
    </location>
</feature>
<organism evidence="6 8">
    <name type="scientific">Sinorhizobium americanum</name>
    <dbReference type="NCBI Taxonomy" id="194963"/>
    <lineage>
        <taxon>Bacteria</taxon>
        <taxon>Pseudomonadati</taxon>
        <taxon>Pseudomonadota</taxon>
        <taxon>Alphaproteobacteria</taxon>
        <taxon>Hyphomicrobiales</taxon>
        <taxon>Rhizobiaceae</taxon>
        <taxon>Sinorhizobium/Ensifer group</taxon>
        <taxon>Sinorhizobium</taxon>
    </lineage>
</organism>
<dbReference type="InterPro" id="IPR001608">
    <property type="entry name" value="Ala_racemase_N"/>
</dbReference>
<dbReference type="InterPro" id="IPR011078">
    <property type="entry name" value="PyrdxlP_homeostasis"/>
</dbReference>
<dbReference type="Proteomes" id="UP000295043">
    <property type="component" value="Unassembled WGS sequence"/>
</dbReference>
<evidence type="ECO:0000313" key="9">
    <source>
        <dbReference type="Proteomes" id="UP000295043"/>
    </source>
</evidence>
<evidence type="ECO:0000259" key="5">
    <source>
        <dbReference type="Pfam" id="PF01168"/>
    </source>
</evidence>
<evidence type="ECO:0000313" key="7">
    <source>
        <dbReference type="EMBL" id="TCN31778.1"/>
    </source>
</evidence>
<dbReference type="EMBL" id="CP013107">
    <property type="protein sequence ID" value="APG92966.1"/>
    <property type="molecule type" value="Genomic_DNA"/>
</dbReference>
<dbReference type="FunFam" id="3.20.20.10:FF:000018">
    <property type="entry name" value="Pyridoxal phosphate homeostasis protein"/>
    <property type="match status" value="1"/>
</dbReference>
<evidence type="ECO:0000313" key="6">
    <source>
        <dbReference type="EMBL" id="APG92966.1"/>
    </source>
</evidence>
<comment type="cofactor">
    <cofactor evidence="3">
        <name>pyridoxal 5'-phosphate</name>
        <dbReference type="ChEBI" id="CHEBI:597326"/>
    </cofactor>
</comment>
<dbReference type="EMBL" id="SLVU01000005">
    <property type="protein sequence ID" value="TCN31778.1"/>
    <property type="molecule type" value="Genomic_DNA"/>
</dbReference>
<dbReference type="NCBIfam" id="TIGR00044">
    <property type="entry name" value="YggS family pyridoxal phosphate-dependent enzyme"/>
    <property type="match status" value="1"/>
</dbReference>
<dbReference type="Pfam" id="PF01168">
    <property type="entry name" value="Ala_racemase_N"/>
    <property type="match status" value="1"/>
</dbReference>
<evidence type="ECO:0000256" key="2">
    <source>
        <dbReference type="HAMAP-Rule" id="MF_02087"/>
    </source>
</evidence>
<dbReference type="SUPFAM" id="SSF51419">
    <property type="entry name" value="PLP-binding barrel"/>
    <property type="match status" value="1"/>
</dbReference>
<keyword evidence="8" id="KW-1185">Reference proteome</keyword>
<accession>A0A1L3LSE7</accession>
<dbReference type="InterPro" id="IPR029066">
    <property type="entry name" value="PLP-binding_barrel"/>
</dbReference>